<dbReference type="GO" id="GO:0000155">
    <property type="term" value="F:phosphorelay sensor kinase activity"/>
    <property type="evidence" value="ECO:0007669"/>
    <property type="project" value="InterPro"/>
</dbReference>
<dbReference type="PANTHER" id="PTHR43547">
    <property type="entry name" value="TWO-COMPONENT HISTIDINE KINASE"/>
    <property type="match status" value="1"/>
</dbReference>
<evidence type="ECO:0000259" key="16">
    <source>
        <dbReference type="PROSITE" id="PS50110"/>
    </source>
</evidence>
<feature type="modified residue" description="4-aspartylphosphate" evidence="13">
    <location>
        <position position="452"/>
    </location>
</feature>
<keyword evidence="18" id="KW-1185">Reference proteome</keyword>
<dbReference type="InterPro" id="IPR011006">
    <property type="entry name" value="CheY-like_superfamily"/>
</dbReference>
<organism evidence="17 18">
    <name type="scientific">Hydrocarboniphaga effusa AP103</name>
    <dbReference type="NCBI Taxonomy" id="1172194"/>
    <lineage>
        <taxon>Bacteria</taxon>
        <taxon>Pseudomonadati</taxon>
        <taxon>Pseudomonadota</taxon>
        <taxon>Gammaproteobacteria</taxon>
        <taxon>Nevskiales</taxon>
        <taxon>Nevskiaceae</taxon>
        <taxon>Hydrocarboniphaga</taxon>
    </lineage>
</organism>
<evidence type="ECO:0000256" key="12">
    <source>
        <dbReference type="ARBA" id="ARBA00023136"/>
    </source>
</evidence>
<keyword evidence="9" id="KW-0067">ATP-binding</keyword>
<keyword evidence="5" id="KW-0808">Transferase</keyword>
<feature type="domain" description="Response regulatory" evidence="16">
    <location>
        <begin position="403"/>
        <end position="520"/>
    </location>
</feature>
<dbReference type="InterPro" id="IPR036097">
    <property type="entry name" value="HisK_dim/P_sf"/>
</dbReference>
<dbReference type="InterPro" id="IPR003594">
    <property type="entry name" value="HATPase_dom"/>
</dbReference>
<sequence length="528" mass="56482">MTPADFTILVVDDNPATRYSTSRVLRAEGFKLREAGTGSDALKLADERVDLVVLDINLPDFSGFEICQALRERPDTARVAIVHLSASFVDEGSKVTGLNAGADGYLTHPVEPRVLAATVKAFLRARQAEAEREQLLESERAARAEAERANRLKDEFLATLSHELRTPLNAILGWAEVLTRQAQGSDHRQGLQAIERNARLQAQLINDLLDVSRITSGKMRLDIELLDLNSALETAVEGVRSTAEAKGVRVECAGEAAQAMVLADGARIQQVLWNLLSNAIKFTPKGGNVRAEVHNDGHQVRVVISDSGRGIEPEFLPHIFDRFRQGESGSARAAGGLGLGLSIVKHLVEMHGGSVSAYSSGKGEGATFSVALPATSLVPDTEQAATLSVQSSFASDHSLSGLRVLVVEDDDDARILVGRVLGEAGAEALECADVDTALARLDEFAPQVLVSDIGMSPRDGYELIRKIRSSGLGAAQLPAVALTAFARMEDRRSVLLAGYQMHLAKPADPQELVAAVASLAGRTGSRTR</sequence>
<dbReference type="Gene3D" id="3.40.50.2300">
    <property type="match status" value="2"/>
</dbReference>
<evidence type="ECO:0000256" key="2">
    <source>
        <dbReference type="ARBA" id="ARBA00004370"/>
    </source>
</evidence>
<dbReference type="SUPFAM" id="SSF47384">
    <property type="entry name" value="Homodimeric domain of signal transducing histidine kinase"/>
    <property type="match status" value="1"/>
</dbReference>
<dbReference type="SMART" id="SM00387">
    <property type="entry name" value="HATPase_c"/>
    <property type="match status" value="1"/>
</dbReference>
<dbReference type="Pfam" id="PF00072">
    <property type="entry name" value="Response_reg"/>
    <property type="match status" value="2"/>
</dbReference>
<keyword evidence="4 13" id="KW-0597">Phosphoprotein</keyword>
<keyword evidence="11" id="KW-0902">Two-component regulatory system</keyword>
<dbReference type="CDD" id="cd16922">
    <property type="entry name" value="HATPase_EvgS-ArcB-TorS-like"/>
    <property type="match status" value="1"/>
</dbReference>
<dbReference type="EC" id="2.7.13.3" evidence="3"/>
<dbReference type="PROSITE" id="PS50109">
    <property type="entry name" value="HIS_KIN"/>
    <property type="match status" value="1"/>
</dbReference>
<dbReference type="PANTHER" id="PTHR43547:SF2">
    <property type="entry name" value="HYBRID SIGNAL TRANSDUCTION HISTIDINE KINASE C"/>
    <property type="match status" value="1"/>
</dbReference>
<evidence type="ECO:0000256" key="1">
    <source>
        <dbReference type="ARBA" id="ARBA00000085"/>
    </source>
</evidence>
<evidence type="ECO:0000256" key="6">
    <source>
        <dbReference type="ARBA" id="ARBA00022692"/>
    </source>
</evidence>
<dbReference type="OrthoDB" id="6187449at2"/>
<evidence type="ECO:0000256" key="5">
    <source>
        <dbReference type="ARBA" id="ARBA00022679"/>
    </source>
</evidence>
<dbReference type="InterPro" id="IPR005467">
    <property type="entry name" value="His_kinase_dom"/>
</dbReference>
<evidence type="ECO:0000313" key="17">
    <source>
        <dbReference type="EMBL" id="EIT67661.1"/>
    </source>
</evidence>
<dbReference type="SMART" id="SM00448">
    <property type="entry name" value="REC"/>
    <property type="match status" value="2"/>
</dbReference>
<dbReference type="Proteomes" id="UP000003704">
    <property type="component" value="Unassembled WGS sequence"/>
</dbReference>
<protein>
    <recommendedName>
        <fullName evidence="3">histidine kinase</fullName>
        <ecNumber evidence="3">2.7.13.3</ecNumber>
    </recommendedName>
</protein>
<accession>I8HWF8</accession>
<dbReference type="Gene3D" id="3.30.565.10">
    <property type="entry name" value="Histidine kinase-like ATPase, C-terminal domain"/>
    <property type="match status" value="1"/>
</dbReference>
<dbReference type="GO" id="GO:0005524">
    <property type="term" value="F:ATP binding"/>
    <property type="evidence" value="ECO:0007669"/>
    <property type="project" value="UniProtKB-KW"/>
</dbReference>
<feature type="domain" description="Response regulatory" evidence="16">
    <location>
        <begin position="7"/>
        <end position="123"/>
    </location>
</feature>
<dbReference type="SMART" id="SM00388">
    <property type="entry name" value="HisKA"/>
    <property type="match status" value="1"/>
</dbReference>
<dbReference type="InterPro" id="IPR004358">
    <property type="entry name" value="Sig_transdc_His_kin-like_C"/>
</dbReference>
<comment type="caution">
    <text evidence="17">The sequence shown here is derived from an EMBL/GenBank/DDBJ whole genome shotgun (WGS) entry which is preliminary data.</text>
</comment>
<comment type="subcellular location">
    <subcellularLocation>
        <location evidence="2">Membrane</location>
    </subcellularLocation>
</comment>
<dbReference type="STRING" id="1172194.WQQ_40960"/>
<dbReference type="PATRIC" id="fig|1172194.4.peg.3980"/>
<feature type="coiled-coil region" evidence="14">
    <location>
        <begin position="125"/>
        <end position="155"/>
    </location>
</feature>
<keyword evidence="10" id="KW-1133">Transmembrane helix</keyword>
<evidence type="ECO:0000256" key="3">
    <source>
        <dbReference type="ARBA" id="ARBA00012438"/>
    </source>
</evidence>
<evidence type="ECO:0000256" key="10">
    <source>
        <dbReference type="ARBA" id="ARBA00022989"/>
    </source>
</evidence>
<feature type="domain" description="Histidine kinase" evidence="15">
    <location>
        <begin position="159"/>
        <end position="376"/>
    </location>
</feature>
<reference evidence="17 18" key="1">
    <citation type="journal article" date="2012" name="J. Bacteriol.">
        <title>Genome Sequence of n-Alkane-Degrading Hydrocarboniphaga effusa Strain AP103T (ATCC BAA-332T).</title>
        <authorList>
            <person name="Chang H.K."/>
            <person name="Zylstra G.J."/>
            <person name="Chae J.C."/>
        </authorList>
    </citation>
    <scope>NUCLEOTIDE SEQUENCE [LARGE SCALE GENOMIC DNA]</scope>
    <source>
        <strain evidence="17 18">AP103</strain>
    </source>
</reference>
<evidence type="ECO:0000256" key="7">
    <source>
        <dbReference type="ARBA" id="ARBA00022741"/>
    </source>
</evidence>
<dbReference type="AlphaFoldDB" id="I8HWF8"/>
<dbReference type="FunFam" id="3.30.565.10:FF:000010">
    <property type="entry name" value="Sensor histidine kinase RcsC"/>
    <property type="match status" value="1"/>
</dbReference>
<dbReference type="SUPFAM" id="SSF52172">
    <property type="entry name" value="CheY-like"/>
    <property type="match status" value="2"/>
</dbReference>
<keyword evidence="6" id="KW-0812">Transmembrane</keyword>
<evidence type="ECO:0000256" key="9">
    <source>
        <dbReference type="ARBA" id="ARBA00022840"/>
    </source>
</evidence>
<keyword evidence="12" id="KW-0472">Membrane</keyword>
<evidence type="ECO:0000256" key="14">
    <source>
        <dbReference type="SAM" id="Coils"/>
    </source>
</evidence>
<dbReference type="InterPro" id="IPR036890">
    <property type="entry name" value="HATPase_C_sf"/>
</dbReference>
<dbReference type="InterPro" id="IPR001789">
    <property type="entry name" value="Sig_transdc_resp-reg_receiver"/>
</dbReference>
<dbReference type="EMBL" id="AKGD01000004">
    <property type="protein sequence ID" value="EIT67661.1"/>
    <property type="molecule type" value="Genomic_DNA"/>
</dbReference>
<evidence type="ECO:0000256" key="13">
    <source>
        <dbReference type="PROSITE-ProRule" id="PRU00169"/>
    </source>
</evidence>
<dbReference type="PRINTS" id="PR00344">
    <property type="entry name" value="BCTRLSENSOR"/>
</dbReference>
<keyword evidence="7" id="KW-0547">Nucleotide-binding</keyword>
<feature type="modified residue" description="4-aspartylphosphate" evidence="13">
    <location>
        <position position="55"/>
    </location>
</feature>
<dbReference type="Pfam" id="PF00512">
    <property type="entry name" value="HisKA"/>
    <property type="match status" value="1"/>
</dbReference>
<dbReference type="Gene3D" id="1.10.287.130">
    <property type="match status" value="1"/>
</dbReference>
<evidence type="ECO:0000259" key="15">
    <source>
        <dbReference type="PROSITE" id="PS50109"/>
    </source>
</evidence>
<comment type="catalytic activity">
    <reaction evidence="1">
        <text>ATP + protein L-histidine = ADP + protein N-phospho-L-histidine.</text>
        <dbReference type="EC" id="2.7.13.3"/>
    </reaction>
</comment>
<dbReference type="GO" id="GO:0016020">
    <property type="term" value="C:membrane"/>
    <property type="evidence" value="ECO:0007669"/>
    <property type="project" value="UniProtKB-SubCell"/>
</dbReference>
<keyword evidence="14" id="KW-0175">Coiled coil</keyword>
<evidence type="ECO:0000256" key="11">
    <source>
        <dbReference type="ARBA" id="ARBA00023012"/>
    </source>
</evidence>
<evidence type="ECO:0000256" key="8">
    <source>
        <dbReference type="ARBA" id="ARBA00022777"/>
    </source>
</evidence>
<gene>
    <name evidence="17" type="ORF">WQQ_40960</name>
</gene>
<dbReference type="CDD" id="cd00082">
    <property type="entry name" value="HisKA"/>
    <property type="match status" value="1"/>
</dbReference>
<dbReference type="PROSITE" id="PS50110">
    <property type="entry name" value="RESPONSE_REGULATORY"/>
    <property type="match status" value="2"/>
</dbReference>
<name>I8HWF8_9GAMM</name>
<dbReference type="RefSeq" id="WP_007187031.1">
    <property type="nucleotide sequence ID" value="NZ_AKGD01000004.1"/>
</dbReference>
<keyword evidence="8" id="KW-0418">Kinase</keyword>
<dbReference type="Pfam" id="PF02518">
    <property type="entry name" value="HATPase_c"/>
    <property type="match status" value="1"/>
</dbReference>
<evidence type="ECO:0000313" key="18">
    <source>
        <dbReference type="Proteomes" id="UP000003704"/>
    </source>
</evidence>
<dbReference type="SUPFAM" id="SSF55874">
    <property type="entry name" value="ATPase domain of HSP90 chaperone/DNA topoisomerase II/histidine kinase"/>
    <property type="match status" value="1"/>
</dbReference>
<dbReference type="InterPro" id="IPR003661">
    <property type="entry name" value="HisK_dim/P_dom"/>
</dbReference>
<evidence type="ECO:0000256" key="4">
    <source>
        <dbReference type="ARBA" id="ARBA00022553"/>
    </source>
</evidence>
<proteinExistence type="predicted"/>
<dbReference type="FunFam" id="1.10.287.130:FF:000004">
    <property type="entry name" value="Ethylene receptor 1"/>
    <property type="match status" value="1"/>
</dbReference>